<keyword evidence="2" id="KW-0444">Lipid biosynthesis</keyword>
<dbReference type="PANTHER" id="PTHR10434">
    <property type="entry name" value="1-ACYL-SN-GLYCEROL-3-PHOSPHATE ACYLTRANSFERASE"/>
    <property type="match status" value="1"/>
</dbReference>
<keyword evidence="3 7" id="KW-0808">Transferase</keyword>
<evidence type="ECO:0000256" key="4">
    <source>
        <dbReference type="ARBA" id="ARBA00023098"/>
    </source>
</evidence>
<dbReference type="SMART" id="SM00563">
    <property type="entry name" value="PlsC"/>
    <property type="match status" value="1"/>
</dbReference>
<dbReference type="GO" id="GO:0006654">
    <property type="term" value="P:phosphatidic acid biosynthetic process"/>
    <property type="evidence" value="ECO:0007669"/>
    <property type="project" value="TreeGrafter"/>
</dbReference>
<dbReference type="OrthoDB" id="9806880at2"/>
<evidence type="ECO:0000256" key="2">
    <source>
        <dbReference type="ARBA" id="ARBA00022516"/>
    </source>
</evidence>
<dbReference type="AlphaFoldDB" id="A0A2R3QDS5"/>
<evidence type="ECO:0000313" key="7">
    <source>
        <dbReference type="EMBL" id="AVO49941.1"/>
    </source>
</evidence>
<dbReference type="RefSeq" id="WP_106684368.1">
    <property type="nucleotide sequence ID" value="NZ_CP027667.1"/>
</dbReference>
<feature type="domain" description="Phospholipid/glycerol acyltransferase" evidence="6">
    <location>
        <begin position="67"/>
        <end position="179"/>
    </location>
</feature>
<keyword evidence="4" id="KW-0443">Lipid metabolism</keyword>
<dbReference type="Pfam" id="PF01553">
    <property type="entry name" value="Acyltransferase"/>
    <property type="match status" value="1"/>
</dbReference>
<organism evidence="7 8">
    <name type="scientific">Melaminivora suipulveris</name>
    <dbReference type="NCBI Taxonomy" id="2109913"/>
    <lineage>
        <taxon>Bacteria</taxon>
        <taxon>Pseudomonadati</taxon>
        <taxon>Pseudomonadota</taxon>
        <taxon>Betaproteobacteria</taxon>
        <taxon>Burkholderiales</taxon>
        <taxon>Comamonadaceae</taxon>
        <taxon>Melaminivora</taxon>
    </lineage>
</organism>
<proteinExistence type="predicted"/>
<reference evidence="7 8" key="1">
    <citation type="submission" date="2018-03" db="EMBL/GenBank/DDBJ databases">
        <title>Genome sequencing of Melaminivora sp.</title>
        <authorList>
            <person name="Kim S.-J."/>
            <person name="Heo J."/>
            <person name="Ahn J.-H."/>
            <person name="Kwon S.-W."/>
        </authorList>
    </citation>
    <scope>NUCLEOTIDE SEQUENCE [LARGE SCALE GENOMIC DNA]</scope>
    <source>
        <strain evidence="7 8">SC2-9</strain>
    </source>
</reference>
<keyword evidence="8" id="KW-1185">Reference proteome</keyword>
<dbReference type="Proteomes" id="UP000237925">
    <property type="component" value="Chromosome"/>
</dbReference>
<evidence type="ECO:0000259" key="6">
    <source>
        <dbReference type="SMART" id="SM00563"/>
    </source>
</evidence>
<dbReference type="KEGG" id="mela:C6568_12285"/>
<dbReference type="InterPro" id="IPR002123">
    <property type="entry name" value="Plipid/glycerol_acylTrfase"/>
</dbReference>
<name>A0A2R3QDS5_9BURK</name>
<evidence type="ECO:0000256" key="1">
    <source>
        <dbReference type="ARBA" id="ARBA00005189"/>
    </source>
</evidence>
<evidence type="ECO:0000256" key="5">
    <source>
        <dbReference type="ARBA" id="ARBA00023315"/>
    </source>
</evidence>
<evidence type="ECO:0000256" key="3">
    <source>
        <dbReference type="ARBA" id="ARBA00022679"/>
    </source>
</evidence>
<protein>
    <submittedName>
        <fullName evidence="7">1-acyl-sn-glycerol-3-phosphate acyltransferase</fullName>
    </submittedName>
</protein>
<dbReference type="EMBL" id="CP027667">
    <property type="protein sequence ID" value="AVO49941.1"/>
    <property type="molecule type" value="Genomic_DNA"/>
</dbReference>
<dbReference type="PANTHER" id="PTHR10434:SF64">
    <property type="entry name" value="1-ACYL-SN-GLYCEROL-3-PHOSPHATE ACYLTRANSFERASE-RELATED"/>
    <property type="match status" value="1"/>
</dbReference>
<accession>A0A2R3QDS5</accession>
<dbReference type="SUPFAM" id="SSF69593">
    <property type="entry name" value="Glycerol-3-phosphate (1)-acyltransferase"/>
    <property type="match status" value="1"/>
</dbReference>
<keyword evidence="5 7" id="KW-0012">Acyltransferase</keyword>
<dbReference type="CDD" id="cd07989">
    <property type="entry name" value="LPLAT_AGPAT-like"/>
    <property type="match status" value="1"/>
</dbReference>
<dbReference type="GO" id="GO:0003841">
    <property type="term" value="F:1-acylglycerol-3-phosphate O-acyltransferase activity"/>
    <property type="evidence" value="ECO:0007669"/>
    <property type="project" value="TreeGrafter"/>
</dbReference>
<sequence length="253" mass="27266">MRNARAAWRLARLALHALHGLAIVAWRFPRLSEAQRQAHVQAWALALLAHAGVRLRVEGTTPLHGPVLLVANHSSWLDIPALHAARYCRFVSKADVQDWPLMGTLATAGGTLFLARESPRDMLRLLQGMRAALAAGEVLALFPEGTTGDGRALLPFHGNLLQAAIAADAPAQPVAVSFFDAASGAPSHAPCWPGNESLLRAVWRTLAAAPLLVRVRFGAPRYAMGHDRRSWALSLREEVDALLHDGAAACNHL</sequence>
<evidence type="ECO:0000313" key="8">
    <source>
        <dbReference type="Proteomes" id="UP000237925"/>
    </source>
</evidence>
<gene>
    <name evidence="7" type="ORF">C6568_12285</name>
</gene>
<comment type="pathway">
    <text evidence="1">Lipid metabolism.</text>
</comment>